<evidence type="ECO:0000313" key="3">
    <source>
        <dbReference type="Proteomes" id="UP000186594"/>
    </source>
</evidence>
<dbReference type="InterPro" id="IPR032675">
    <property type="entry name" value="LRR_dom_sf"/>
</dbReference>
<dbReference type="STRING" id="1198029.A0A1U7LMZ5"/>
<proteinExistence type="predicted"/>
<dbReference type="InterPro" id="IPR036047">
    <property type="entry name" value="F-box-like_dom_sf"/>
</dbReference>
<dbReference type="InterPro" id="IPR006553">
    <property type="entry name" value="Leu-rich_rpt_Cys-con_subtyp"/>
</dbReference>
<dbReference type="Gene3D" id="1.20.1280.50">
    <property type="match status" value="1"/>
</dbReference>
<gene>
    <name evidence="2" type="ORF">NEOLI_003844</name>
</gene>
<dbReference type="SUPFAM" id="SSF52047">
    <property type="entry name" value="RNI-like"/>
    <property type="match status" value="1"/>
</dbReference>
<dbReference type="GO" id="GO:0031146">
    <property type="term" value="P:SCF-dependent proteasomal ubiquitin-dependent protein catabolic process"/>
    <property type="evidence" value="ECO:0007669"/>
    <property type="project" value="TreeGrafter"/>
</dbReference>
<dbReference type="InterPro" id="IPR057207">
    <property type="entry name" value="FBXL15_LRR"/>
</dbReference>
<dbReference type="OrthoDB" id="550575at2759"/>
<dbReference type="OMA" id="ETVHVDR"/>
<dbReference type="PANTHER" id="PTHR13318">
    <property type="entry name" value="PARTNER OF PAIRED, ISOFORM B-RELATED"/>
    <property type="match status" value="1"/>
</dbReference>
<dbReference type="Pfam" id="PF12937">
    <property type="entry name" value="F-box-like"/>
    <property type="match status" value="1"/>
</dbReference>
<comment type="caution">
    <text evidence="2">The sequence shown here is derived from an EMBL/GenBank/DDBJ whole genome shotgun (WGS) entry which is preliminary data.</text>
</comment>
<dbReference type="Gene3D" id="3.80.10.10">
    <property type="entry name" value="Ribonuclease Inhibitor"/>
    <property type="match status" value="2"/>
</dbReference>
<reference evidence="2 3" key="1">
    <citation type="submission" date="2016-04" db="EMBL/GenBank/DDBJ databases">
        <title>Evolutionary innovation and constraint leading to complex multicellularity in the Ascomycota.</title>
        <authorList>
            <person name="Cisse O."/>
            <person name="Nguyen A."/>
            <person name="Hewitt D.A."/>
            <person name="Jedd G."/>
            <person name="Stajich J.E."/>
        </authorList>
    </citation>
    <scope>NUCLEOTIDE SEQUENCE [LARGE SCALE GENOMIC DNA]</scope>
    <source>
        <strain evidence="2 3">DAH-3</strain>
    </source>
</reference>
<dbReference type="SMART" id="SM00367">
    <property type="entry name" value="LRR_CC"/>
    <property type="match status" value="8"/>
</dbReference>
<feature type="non-terminal residue" evidence="2">
    <location>
        <position position="1"/>
    </location>
</feature>
<dbReference type="GO" id="GO:0019005">
    <property type="term" value="C:SCF ubiquitin ligase complex"/>
    <property type="evidence" value="ECO:0007669"/>
    <property type="project" value="TreeGrafter"/>
</dbReference>
<dbReference type="PROSITE" id="PS50181">
    <property type="entry name" value="FBOX"/>
    <property type="match status" value="1"/>
</dbReference>
<dbReference type="Pfam" id="PF25372">
    <property type="entry name" value="DUF7885"/>
    <property type="match status" value="1"/>
</dbReference>
<keyword evidence="3" id="KW-1185">Reference proteome</keyword>
<dbReference type="SMART" id="SM00256">
    <property type="entry name" value="FBOX"/>
    <property type="match status" value="1"/>
</dbReference>
<dbReference type="PANTHER" id="PTHR13318:SF190">
    <property type="entry name" value="PARTNER OF PAIRED, ISOFORM B"/>
    <property type="match status" value="1"/>
</dbReference>
<accession>A0A1U7LMZ5</accession>
<name>A0A1U7LMZ5_NEOID</name>
<evidence type="ECO:0000259" key="1">
    <source>
        <dbReference type="PROSITE" id="PS50181"/>
    </source>
</evidence>
<dbReference type="EMBL" id="LXFE01001031">
    <property type="protein sequence ID" value="OLL24024.1"/>
    <property type="molecule type" value="Genomic_DNA"/>
</dbReference>
<feature type="domain" description="F-box" evidence="1">
    <location>
        <begin position="4"/>
        <end position="50"/>
    </location>
</feature>
<evidence type="ECO:0000313" key="2">
    <source>
        <dbReference type="EMBL" id="OLL24024.1"/>
    </source>
</evidence>
<protein>
    <submittedName>
        <fullName evidence="2">F-box/LRR-repeat protein 20</fullName>
    </submittedName>
</protein>
<sequence>RSRKDWTAIIPKTVLLQIFSYVHRRELISLSRVCKTWREMTYDGSLWKSFVIADFSDSNSHLLNLKPGYSYVPGHEVMRILKSAGSFIRHLNLRGCNNLLPREFASLGIYCTNLISLNLDGCYIAPESLPKILKVNNSLHHLDVSGVPGIPFSSFTLLSRKFLQTLDISWCPTTRQLTNGVIHVLENCPGLIELRMNEFGEMHNPDILIGIHNLSRLESLHLAECPRLSDTHMKLLIRGPSYPYLGDMSRLLSLRHLNLSQCLLLSDATLIVLANQVPELSRLEFTGCNNLTDVGFKTLLRTIPKLTHLDLEDVVQITDETILSLSAYNPNLRHLQLSYCIEVTDHGIIHLLRSCQYLISLEIDNTELSDVILLHLSSQMRLVVYDCPRITWAGIREVMISNSERKGGWIRLKCYYAWQNIFNSHFRACLRGDTEIAKWIERRWAETMMKAEEQRGADNNSRECLVM</sequence>
<dbReference type="SUPFAM" id="SSF81383">
    <property type="entry name" value="F-box domain"/>
    <property type="match status" value="1"/>
</dbReference>
<dbReference type="InterPro" id="IPR001810">
    <property type="entry name" value="F-box_dom"/>
</dbReference>
<dbReference type="Proteomes" id="UP000186594">
    <property type="component" value="Unassembled WGS sequence"/>
</dbReference>
<dbReference type="AlphaFoldDB" id="A0A1U7LMZ5"/>
<organism evidence="2 3">
    <name type="scientific">Neolecta irregularis (strain DAH-3)</name>
    <dbReference type="NCBI Taxonomy" id="1198029"/>
    <lineage>
        <taxon>Eukaryota</taxon>
        <taxon>Fungi</taxon>
        <taxon>Dikarya</taxon>
        <taxon>Ascomycota</taxon>
        <taxon>Taphrinomycotina</taxon>
        <taxon>Neolectales</taxon>
        <taxon>Neolectaceae</taxon>
        <taxon>Neolecta</taxon>
    </lineage>
</organism>